<dbReference type="EMBL" id="KQ252853">
    <property type="protein sequence ID" value="KNC69904.1"/>
    <property type="molecule type" value="Genomic_DNA"/>
</dbReference>
<dbReference type="InterPro" id="IPR014012">
    <property type="entry name" value="HSA_dom"/>
</dbReference>
<evidence type="ECO:0000259" key="2">
    <source>
        <dbReference type="PROSITE" id="PS51204"/>
    </source>
</evidence>
<gene>
    <name evidence="3" type="ORF">SARC_17579</name>
</gene>
<dbReference type="Gene3D" id="1.20.5.170">
    <property type="match status" value="1"/>
</dbReference>
<sequence length="94" mass="11600">MVLEREQREQLQNRRTQQRERLLKEICTRAHDFRAFHSEARRKQERMAARVVEHMAKLEAARLKKEEMQESQRMLALMEDNEDEYRKLVMEKKD</sequence>
<keyword evidence="1" id="KW-0175">Coiled coil</keyword>
<dbReference type="AlphaFoldDB" id="A0A0L0EZV7"/>
<name>A0A0L0EZV7_9EUKA</name>
<feature type="domain" description="HSA" evidence="2">
    <location>
        <begin position="6"/>
        <end position="79"/>
    </location>
</feature>
<proteinExistence type="predicted"/>
<dbReference type="PROSITE" id="PS51204">
    <property type="entry name" value="HSA"/>
    <property type="match status" value="1"/>
</dbReference>
<organism evidence="3 4">
    <name type="scientific">Sphaeroforma arctica JP610</name>
    <dbReference type="NCBI Taxonomy" id="667725"/>
    <lineage>
        <taxon>Eukaryota</taxon>
        <taxon>Ichthyosporea</taxon>
        <taxon>Ichthyophonida</taxon>
        <taxon>Sphaeroforma</taxon>
    </lineage>
</organism>
<dbReference type="Pfam" id="PF07529">
    <property type="entry name" value="HSA"/>
    <property type="match status" value="1"/>
</dbReference>
<dbReference type="Proteomes" id="UP000054560">
    <property type="component" value="Unassembled WGS sequence"/>
</dbReference>
<dbReference type="RefSeq" id="XP_014143806.1">
    <property type="nucleotide sequence ID" value="XM_014288331.1"/>
</dbReference>
<feature type="non-terminal residue" evidence="3">
    <location>
        <position position="94"/>
    </location>
</feature>
<reference evidence="3 4" key="1">
    <citation type="submission" date="2011-02" db="EMBL/GenBank/DDBJ databases">
        <title>The Genome Sequence of Sphaeroforma arctica JP610.</title>
        <authorList>
            <consortium name="The Broad Institute Genome Sequencing Platform"/>
            <person name="Russ C."/>
            <person name="Cuomo C."/>
            <person name="Young S.K."/>
            <person name="Zeng Q."/>
            <person name="Gargeya S."/>
            <person name="Alvarado L."/>
            <person name="Berlin A."/>
            <person name="Chapman S.B."/>
            <person name="Chen Z."/>
            <person name="Freedman E."/>
            <person name="Gellesch M."/>
            <person name="Goldberg J."/>
            <person name="Griggs A."/>
            <person name="Gujja S."/>
            <person name="Heilman E."/>
            <person name="Heiman D."/>
            <person name="Howarth C."/>
            <person name="Mehta T."/>
            <person name="Neiman D."/>
            <person name="Pearson M."/>
            <person name="Roberts A."/>
            <person name="Saif S."/>
            <person name="Shea T."/>
            <person name="Shenoy N."/>
            <person name="Sisk P."/>
            <person name="Stolte C."/>
            <person name="Sykes S."/>
            <person name="White J."/>
            <person name="Yandava C."/>
            <person name="Burger G."/>
            <person name="Gray M.W."/>
            <person name="Holland P.W.H."/>
            <person name="King N."/>
            <person name="Lang F.B.F."/>
            <person name="Roger A.J."/>
            <person name="Ruiz-Trillo I."/>
            <person name="Haas B."/>
            <person name="Nusbaum C."/>
            <person name="Birren B."/>
        </authorList>
    </citation>
    <scope>NUCLEOTIDE SEQUENCE [LARGE SCALE GENOMIC DNA]</scope>
    <source>
        <strain evidence="3 4">JP610</strain>
    </source>
</reference>
<accession>A0A0L0EZV7</accession>
<evidence type="ECO:0000313" key="4">
    <source>
        <dbReference type="Proteomes" id="UP000054560"/>
    </source>
</evidence>
<evidence type="ECO:0000313" key="3">
    <source>
        <dbReference type="EMBL" id="KNC69904.1"/>
    </source>
</evidence>
<keyword evidence="4" id="KW-1185">Reference proteome</keyword>
<dbReference type="GeneID" id="25918083"/>
<protein>
    <recommendedName>
        <fullName evidence="2">HSA domain-containing protein</fullName>
    </recommendedName>
</protein>
<feature type="coiled-coil region" evidence="1">
    <location>
        <begin position="51"/>
        <end position="81"/>
    </location>
</feature>
<evidence type="ECO:0000256" key="1">
    <source>
        <dbReference type="SAM" id="Coils"/>
    </source>
</evidence>